<evidence type="ECO:0000256" key="2">
    <source>
        <dbReference type="ARBA" id="ARBA00022827"/>
    </source>
</evidence>
<organism evidence="5 6">
    <name type="scientific">Psychromarinibacter sediminicola</name>
    <dbReference type="NCBI Taxonomy" id="3033385"/>
    <lineage>
        <taxon>Bacteria</taxon>
        <taxon>Pseudomonadati</taxon>
        <taxon>Pseudomonadota</taxon>
        <taxon>Alphaproteobacteria</taxon>
        <taxon>Rhodobacterales</taxon>
        <taxon>Paracoccaceae</taxon>
        <taxon>Psychromarinibacter</taxon>
    </lineage>
</organism>
<dbReference type="GO" id="GO:0003995">
    <property type="term" value="F:acyl-CoA dehydrogenase activity"/>
    <property type="evidence" value="ECO:0007669"/>
    <property type="project" value="TreeGrafter"/>
</dbReference>
<gene>
    <name evidence="5" type="ORF">P1J78_02570</name>
</gene>
<dbReference type="Pfam" id="PF00441">
    <property type="entry name" value="Acyl-CoA_dh_1"/>
    <property type="match status" value="1"/>
</dbReference>
<dbReference type="SUPFAM" id="SSF47203">
    <property type="entry name" value="Acyl-CoA dehydrogenase C-terminal domain-like"/>
    <property type="match status" value="1"/>
</dbReference>
<evidence type="ECO:0000259" key="4">
    <source>
        <dbReference type="Pfam" id="PF00441"/>
    </source>
</evidence>
<evidence type="ECO:0000313" key="5">
    <source>
        <dbReference type="EMBL" id="MDF0599606.1"/>
    </source>
</evidence>
<dbReference type="RefSeq" id="WP_275565749.1">
    <property type="nucleotide sequence ID" value="NZ_JARGYC010000004.1"/>
</dbReference>
<sequence length="306" mass="32933">MRFEPNEDQATFLSVLDQMAEDAGAAWEVPADWSRFQWAAGLDRTLEENGFFDCAAEESLGPVAAAAMVHRLARLPVTLEVAASALLRPFLPKGLPRPVAVIDDSPAAPIRFLPVAASVLSLSGDAVRVAVLAEGDVRPVDSLFAYPMGVFARTIGDWQRLDADPNAVREAWRVALAAELGGTLRGGQDAVLAHVRERRQFGQPLGSFQGVQHRLAGAGTKIEAAYWMTLRAAQGVDPADSAVALGYVQNAATAAVYDLHQFMGAMGLTLEHPLHRWTYRARLLKSALGGPSGNFGLVARRKWRAA</sequence>
<dbReference type="InterPro" id="IPR036250">
    <property type="entry name" value="AcylCo_DH-like_C"/>
</dbReference>
<reference evidence="5" key="1">
    <citation type="submission" date="2023-03" db="EMBL/GenBank/DDBJ databases">
        <title>Multiphase analysis and comparison of six strains from genera Psychromarinibacter, Lutimaribacter, and Maritimibacter, including a novel species: Psychromarinibacter sediminicola sp. nov.</title>
        <authorList>
            <person name="Wang Y.-H."/>
            <person name="Ye M.-Q."/>
            <person name="Du Z.-J."/>
        </authorList>
    </citation>
    <scope>NUCLEOTIDE SEQUENCE</scope>
    <source>
        <strain evidence="5">C21-152</strain>
    </source>
</reference>
<dbReference type="Gene3D" id="1.20.140.10">
    <property type="entry name" value="Butyryl-CoA Dehydrogenase, subunit A, domain 3"/>
    <property type="match status" value="1"/>
</dbReference>
<dbReference type="PANTHER" id="PTHR43884">
    <property type="entry name" value="ACYL-COA DEHYDROGENASE"/>
    <property type="match status" value="1"/>
</dbReference>
<comment type="caution">
    <text evidence="5">The sequence shown here is derived from an EMBL/GenBank/DDBJ whole genome shotgun (WGS) entry which is preliminary data.</text>
</comment>
<dbReference type="Proteomes" id="UP001220964">
    <property type="component" value="Unassembled WGS sequence"/>
</dbReference>
<proteinExistence type="predicted"/>
<evidence type="ECO:0000256" key="3">
    <source>
        <dbReference type="ARBA" id="ARBA00023002"/>
    </source>
</evidence>
<feature type="domain" description="Acyl-CoA dehydrogenase/oxidase C-terminal" evidence="4">
    <location>
        <begin position="173"/>
        <end position="288"/>
    </location>
</feature>
<keyword evidence="2" id="KW-0274">FAD</keyword>
<evidence type="ECO:0000256" key="1">
    <source>
        <dbReference type="ARBA" id="ARBA00022630"/>
    </source>
</evidence>
<dbReference type="PANTHER" id="PTHR43884:SF20">
    <property type="entry name" value="ACYL-COA DEHYDROGENASE FADE28"/>
    <property type="match status" value="1"/>
</dbReference>
<dbReference type="AlphaFoldDB" id="A0AAE3NP96"/>
<accession>A0AAE3NP96</accession>
<keyword evidence="6" id="KW-1185">Reference proteome</keyword>
<keyword evidence="3" id="KW-0560">Oxidoreductase</keyword>
<dbReference type="InterPro" id="IPR009075">
    <property type="entry name" value="AcylCo_DH/oxidase_C"/>
</dbReference>
<dbReference type="EMBL" id="JARGYC010000004">
    <property type="protein sequence ID" value="MDF0599606.1"/>
    <property type="molecule type" value="Genomic_DNA"/>
</dbReference>
<keyword evidence="1" id="KW-0285">Flavoprotein</keyword>
<name>A0AAE3NP96_9RHOB</name>
<protein>
    <submittedName>
        <fullName evidence="5">Acyl-CoA dehydrogenase family protein</fullName>
    </submittedName>
</protein>
<evidence type="ECO:0000313" key="6">
    <source>
        <dbReference type="Proteomes" id="UP001220964"/>
    </source>
</evidence>